<dbReference type="GO" id="GO:0005886">
    <property type="term" value="C:plasma membrane"/>
    <property type="evidence" value="ECO:0007669"/>
    <property type="project" value="UniProtKB-SubCell"/>
</dbReference>
<sequence length="170" mass="18348">MKRLTGVTLIELLTTLAIALIGVLLSVPSLSNLYEKARADSAISRIQQTLLLARNQAINLNLSVSVCALEADICTDHWENGLVVFTDSGEPNKLDGEDKILQQTDAFDSKDTLNYNRTSVRFQSDGLASGSNGTFKYCPGSLDNPNSRAVVVNSAGRVRRSLANDISCSN</sequence>
<evidence type="ECO:0000256" key="10">
    <source>
        <dbReference type="ARBA" id="ARBA00030775"/>
    </source>
</evidence>
<evidence type="ECO:0000256" key="8">
    <source>
        <dbReference type="ARBA" id="ARBA00023136"/>
    </source>
</evidence>
<evidence type="ECO:0000256" key="7">
    <source>
        <dbReference type="ARBA" id="ARBA00022989"/>
    </source>
</evidence>
<proteinExistence type="inferred from homology"/>
<dbReference type="Proteomes" id="UP000737113">
    <property type="component" value="Unassembled WGS sequence"/>
</dbReference>
<comment type="caution">
    <text evidence="12">The sequence shown here is derived from an EMBL/GenBank/DDBJ whole genome shotgun (WGS) entry which is preliminary data.</text>
</comment>
<keyword evidence="4" id="KW-0488">Methylation</keyword>
<dbReference type="Gene3D" id="3.55.40.10">
    <property type="entry name" value="minor pseudopilin epsh domain"/>
    <property type="match status" value="1"/>
</dbReference>
<dbReference type="GO" id="GO:0015627">
    <property type="term" value="C:type II protein secretion system complex"/>
    <property type="evidence" value="ECO:0007669"/>
    <property type="project" value="InterPro"/>
</dbReference>
<keyword evidence="6" id="KW-0812">Transmembrane</keyword>
<dbReference type="PROSITE" id="PS00409">
    <property type="entry name" value="PROKAR_NTER_METHYL"/>
    <property type="match status" value="1"/>
</dbReference>
<evidence type="ECO:0000313" key="13">
    <source>
        <dbReference type="Proteomes" id="UP000737113"/>
    </source>
</evidence>
<name>A0A972FS69_9GAMM</name>
<dbReference type="InterPro" id="IPR022346">
    <property type="entry name" value="T2SS_GspH"/>
</dbReference>
<dbReference type="AlphaFoldDB" id="A0A972FS69"/>
<dbReference type="InterPro" id="IPR045584">
    <property type="entry name" value="Pilin-like"/>
</dbReference>
<comment type="similarity">
    <text evidence="9">Belongs to the GSP H family.</text>
</comment>
<keyword evidence="13" id="KW-1185">Reference proteome</keyword>
<keyword evidence="8" id="KW-0472">Membrane</keyword>
<dbReference type="SUPFAM" id="SSF54523">
    <property type="entry name" value="Pili subunits"/>
    <property type="match status" value="1"/>
</dbReference>
<evidence type="ECO:0000259" key="11">
    <source>
        <dbReference type="Pfam" id="PF12019"/>
    </source>
</evidence>
<dbReference type="Pfam" id="PF12019">
    <property type="entry name" value="GspH"/>
    <property type="match status" value="1"/>
</dbReference>
<dbReference type="GO" id="GO:0015628">
    <property type="term" value="P:protein secretion by the type II secretion system"/>
    <property type="evidence" value="ECO:0007669"/>
    <property type="project" value="InterPro"/>
</dbReference>
<comment type="subcellular location">
    <subcellularLocation>
        <location evidence="1">Cell inner membrane</location>
        <topology evidence="1">Single-pass membrane protein</topology>
    </subcellularLocation>
</comment>
<evidence type="ECO:0000256" key="1">
    <source>
        <dbReference type="ARBA" id="ARBA00004377"/>
    </source>
</evidence>
<evidence type="ECO:0000256" key="6">
    <source>
        <dbReference type="ARBA" id="ARBA00022692"/>
    </source>
</evidence>
<evidence type="ECO:0000256" key="2">
    <source>
        <dbReference type="ARBA" id="ARBA00021549"/>
    </source>
</evidence>
<evidence type="ECO:0000313" key="12">
    <source>
        <dbReference type="EMBL" id="NMH64736.1"/>
    </source>
</evidence>
<evidence type="ECO:0000256" key="5">
    <source>
        <dbReference type="ARBA" id="ARBA00022519"/>
    </source>
</evidence>
<protein>
    <recommendedName>
        <fullName evidence="2">Type II secretion system protein H</fullName>
    </recommendedName>
    <alternativeName>
        <fullName evidence="10">General secretion pathway protein H</fullName>
    </alternativeName>
</protein>
<evidence type="ECO:0000256" key="9">
    <source>
        <dbReference type="ARBA" id="ARBA00025772"/>
    </source>
</evidence>
<gene>
    <name evidence="12" type="ORF">HC757_06090</name>
</gene>
<evidence type="ECO:0000256" key="3">
    <source>
        <dbReference type="ARBA" id="ARBA00022475"/>
    </source>
</evidence>
<reference evidence="12" key="1">
    <citation type="submission" date="2020-04" db="EMBL/GenBank/DDBJ databases">
        <title>Description of Shewanella salipaludis sp. nov., isolated from a salt marsh.</title>
        <authorList>
            <person name="Park S."/>
            <person name="Yoon J.-H."/>
        </authorList>
    </citation>
    <scope>NUCLEOTIDE SEQUENCE</scope>
    <source>
        <strain evidence="12">SHSM-M6</strain>
    </source>
</reference>
<dbReference type="EMBL" id="JAAXYH010000003">
    <property type="protein sequence ID" value="NMH64736.1"/>
    <property type="molecule type" value="Genomic_DNA"/>
</dbReference>
<feature type="domain" description="General secretion pathway GspH" evidence="11">
    <location>
        <begin position="42"/>
        <end position="156"/>
    </location>
</feature>
<keyword evidence="5" id="KW-0997">Cell inner membrane</keyword>
<organism evidence="12 13">
    <name type="scientific">Shewanella salipaludis</name>
    <dbReference type="NCBI Taxonomy" id="2723052"/>
    <lineage>
        <taxon>Bacteria</taxon>
        <taxon>Pseudomonadati</taxon>
        <taxon>Pseudomonadota</taxon>
        <taxon>Gammaproteobacteria</taxon>
        <taxon>Alteromonadales</taxon>
        <taxon>Shewanellaceae</taxon>
        <taxon>Shewanella</taxon>
    </lineage>
</organism>
<keyword evidence="7" id="KW-1133">Transmembrane helix</keyword>
<keyword evidence="3" id="KW-1003">Cell membrane</keyword>
<dbReference type="RefSeq" id="WP_169563427.1">
    <property type="nucleotide sequence ID" value="NZ_JAAXYH010000003.1"/>
</dbReference>
<accession>A0A972FS69</accession>
<evidence type="ECO:0000256" key="4">
    <source>
        <dbReference type="ARBA" id="ARBA00022481"/>
    </source>
</evidence>
<dbReference type="InterPro" id="IPR012902">
    <property type="entry name" value="N_methyl_site"/>
</dbReference>